<dbReference type="Proteomes" id="UP000192132">
    <property type="component" value="Unassembled WGS sequence"/>
</dbReference>
<name>A0A1S8CZB2_9GAMM</name>
<evidence type="ECO:0000256" key="2">
    <source>
        <dbReference type="ARBA" id="ARBA00010742"/>
    </source>
</evidence>
<evidence type="ECO:0000256" key="4">
    <source>
        <dbReference type="SAM" id="SignalP"/>
    </source>
</evidence>
<dbReference type="CDD" id="cd13563">
    <property type="entry name" value="PBP2_SsuA_like_6"/>
    <property type="match status" value="1"/>
</dbReference>
<comment type="similarity">
    <text evidence="2">Belongs to the bacterial solute-binding protein SsuA/TauA family.</text>
</comment>
<protein>
    <submittedName>
        <fullName evidence="5">ABC transporter substrate-binding protein</fullName>
    </submittedName>
</protein>
<dbReference type="PANTHER" id="PTHR30024">
    <property type="entry name" value="ALIPHATIC SULFONATES-BINDING PROTEIN-RELATED"/>
    <property type="match status" value="1"/>
</dbReference>
<dbReference type="STRING" id="1907941.BKE30_02975"/>
<sequence length="355" mass="37032">MPSLSVLPSKAPARAMVIAMLATASLLSACSKSNESASASGSSAAKSSGSTASSAASLKIGYSDWPGFVAWQVAIEKGWIKDAGLNVDFQWFDYSASLSAFAAGKLDGVLVTNGDNLVNASSGSRGIIILATDYSSGNDMIIGKKGINSLADLKGKTVAVEKGLVDHLLLNTALAKNNIAKDSITLLNAPTNEMPQVLASGKVDAVAVWQPVAGQALKAVAGSKALYTSADAPGLIYDTLAVSPSSLGQHRADWVKLSKVWDKVVHYINDPKTQPDALKIMSARVGLEPAAYAEFLNGTHLLDLEGNKGVMVKKDGLDSLYGSSYNVNKFNVDNGIYSKPVNVDSLIDPSVINAK</sequence>
<keyword evidence="3 4" id="KW-0732">Signal</keyword>
<accession>A0A1S8CZB2</accession>
<dbReference type="SUPFAM" id="SSF53850">
    <property type="entry name" value="Periplasmic binding protein-like II"/>
    <property type="match status" value="1"/>
</dbReference>
<organism evidence="5 6">
    <name type="scientific">Alkanindiges hydrocarboniclasticus</name>
    <dbReference type="NCBI Taxonomy" id="1907941"/>
    <lineage>
        <taxon>Bacteria</taxon>
        <taxon>Pseudomonadati</taxon>
        <taxon>Pseudomonadota</taxon>
        <taxon>Gammaproteobacteria</taxon>
        <taxon>Moraxellales</taxon>
        <taxon>Moraxellaceae</taxon>
        <taxon>Alkanindiges</taxon>
    </lineage>
</organism>
<reference evidence="5 6" key="1">
    <citation type="submission" date="2016-10" db="EMBL/GenBank/DDBJ databases">
        <title>Draft Genome sequence of Alkanindiges sp. strain H1.</title>
        <authorList>
            <person name="Subhash Y."/>
            <person name="Lee S."/>
        </authorList>
    </citation>
    <scope>NUCLEOTIDE SEQUENCE [LARGE SCALE GENOMIC DNA]</scope>
    <source>
        <strain evidence="5 6">H1</strain>
    </source>
</reference>
<dbReference type="EMBL" id="MLCN01000007">
    <property type="protein sequence ID" value="ONG41811.1"/>
    <property type="molecule type" value="Genomic_DNA"/>
</dbReference>
<comment type="subcellular location">
    <subcellularLocation>
        <location evidence="1">Periplasm</location>
    </subcellularLocation>
</comment>
<evidence type="ECO:0000256" key="3">
    <source>
        <dbReference type="ARBA" id="ARBA00022729"/>
    </source>
</evidence>
<proteinExistence type="inferred from homology"/>
<keyword evidence="6" id="KW-1185">Reference proteome</keyword>
<dbReference type="Gene3D" id="3.40.190.10">
    <property type="entry name" value="Periplasmic binding protein-like II"/>
    <property type="match status" value="2"/>
</dbReference>
<feature type="signal peptide" evidence="4">
    <location>
        <begin position="1"/>
        <end position="24"/>
    </location>
</feature>
<dbReference type="Pfam" id="PF13379">
    <property type="entry name" value="NMT1_2"/>
    <property type="match status" value="1"/>
</dbReference>
<dbReference type="GO" id="GO:0042597">
    <property type="term" value="C:periplasmic space"/>
    <property type="evidence" value="ECO:0007669"/>
    <property type="project" value="UniProtKB-SubCell"/>
</dbReference>
<comment type="caution">
    <text evidence="5">The sequence shown here is derived from an EMBL/GenBank/DDBJ whole genome shotgun (WGS) entry which is preliminary data.</text>
</comment>
<evidence type="ECO:0000256" key="1">
    <source>
        <dbReference type="ARBA" id="ARBA00004418"/>
    </source>
</evidence>
<dbReference type="PANTHER" id="PTHR30024:SF47">
    <property type="entry name" value="TAURINE-BINDING PERIPLASMIC PROTEIN"/>
    <property type="match status" value="1"/>
</dbReference>
<feature type="chain" id="PRO_5013363430" evidence="4">
    <location>
        <begin position="25"/>
        <end position="355"/>
    </location>
</feature>
<evidence type="ECO:0000313" key="6">
    <source>
        <dbReference type="Proteomes" id="UP000192132"/>
    </source>
</evidence>
<dbReference type="AlphaFoldDB" id="A0A1S8CZB2"/>
<evidence type="ECO:0000313" key="5">
    <source>
        <dbReference type="EMBL" id="ONG41811.1"/>
    </source>
</evidence>
<gene>
    <name evidence="5" type="ORF">BKE30_02975</name>
</gene>